<reference evidence="1" key="1">
    <citation type="submission" date="2016-08" db="EMBL/GenBank/DDBJ databases">
        <authorList>
            <person name="Ngugi D.K."/>
            <person name="Miyake S."/>
            <person name="Stingl U."/>
        </authorList>
    </citation>
    <scope>NUCLEOTIDE SEQUENCE</scope>
    <source>
        <strain evidence="1">SCG-D08WGA-EpuloA1</strain>
    </source>
</reference>
<comment type="caution">
    <text evidence="1">The sequence shown here is derived from an EMBL/GenBank/DDBJ whole genome shotgun (WGS) entry which is preliminary data.</text>
</comment>
<dbReference type="EMBL" id="LJHD01000172">
    <property type="protein sequence ID" value="ONI42936.1"/>
    <property type="molecule type" value="Genomic_DNA"/>
</dbReference>
<gene>
    <name evidence="1" type="ORF">AN640_06930</name>
</gene>
<protein>
    <submittedName>
        <fullName evidence="1">Sodium:solute symporter</fullName>
    </submittedName>
</protein>
<proteinExistence type="predicted"/>
<keyword evidence="2" id="KW-1185">Reference proteome</keyword>
<accession>A0ACC8XH00</accession>
<sequence>MIVIGYVVGKDNETQDDYFLANRSMSWFPVALSVAATMISCNAFVGGPGWGYTSGLFPFMQNISVPFSIMLASMIFVPFLYSLRLTSIYEYIELRLGRKTRLISVIAFLMNSLIQVSSMVFIPALVLNRFTGIDINTIIIIVVIISIIYTLLGGIKAVIITDAIQMLVIWGGVIGGITYTFVVRDLSFFETFQTAKELGKLNSLDFSLQASMFDANGFFAATLGGAVMWLRYFTFDQAQIQRLSTSKSIKDLKKSYVISGILMNLLYFIFVFLGALLFVLFGGQSFENANDVMIMFIQGLPVGLIGLLLAGLFAAAMSSVDSLLNSMSTVFIKDIYEPYIGKDKEATLKISMVISLFFGVLITFITIIAFSGTTSSILSVIGQYISYISGPSCGLFLLALMTDKANDKGVCIGTTLSFFIMIFWVRTLGITWMWNSIIGVVLTCVLGYILSLAIKDKPTSVQLTYTIKHYRKNLLKENKLTEDGVSILPFKMGIHELILLGFFLVQFLILILISN</sequence>
<evidence type="ECO:0000313" key="2">
    <source>
        <dbReference type="Proteomes" id="UP000188637"/>
    </source>
</evidence>
<dbReference type="Proteomes" id="UP000188637">
    <property type="component" value="Unassembled WGS sequence"/>
</dbReference>
<evidence type="ECO:0000313" key="1">
    <source>
        <dbReference type="EMBL" id="ONI42936.1"/>
    </source>
</evidence>
<name>A0ACC8XH00_9FIRM</name>
<organism evidence="1 2">
    <name type="scientific">Candidatus Epulonipiscium fishelsonii</name>
    <dbReference type="NCBI Taxonomy" id="77094"/>
    <lineage>
        <taxon>Bacteria</taxon>
        <taxon>Bacillati</taxon>
        <taxon>Bacillota</taxon>
        <taxon>Clostridia</taxon>
        <taxon>Lachnospirales</taxon>
        <taxon>Lachnospiraceae</taxon>
        <taxon>Candidatus Epulonipiscium</taxon>
    </lineage>
</organism>